<gene>
    <name evidence="2" type="ORF">WDU96_05390</name>
</gene>
<dbReference type="PANTHER" id="PTHR15160:SF1">
    <property type="entry name" value="VON HIPPEL-LINDAU DISEASE TUMOR SUPPRESSOR"/>
    <property type="match status" value="1"/>
</dbReference>
<feature type="domain" description="BFN" evidence="1">
    <location>
        <begin position="1"/>
        <end position="135"/>
    </location>
</feature>
<proteinExistence type="predicted"/>
<sequence length="179" mass="19338">MVQVRVAGIALDPAGQHVILLKPIDELPGEGQILPIWIGAQEATSILVAVEGAETPRPFAHDLMRSMLASLDAIVQRIEITRITEGTYYAEIVLNAGGGTHRIDARPSDAIALASRVGAELWVADEVILQAGIVDEVTDDEEVAHGAVDPEVVDPVVAEERVDEFKRFLENVDPDDFRG</sequence>
<accession>A0ABU8LTQ3</accession>
<name>A0ABU8LTQ3_9MICO</name>
<dbReference type="EMBL" id="JBBDGL010000001">
    <property type="protein sequence ID" value="MEJ1155036.1"/>
    <property type="molecule type" value="Genomic_DNA"/>
</dbReference>
<dbReference type="PANTHER" id="PTHR15160">
    <property type="entry name" value="VON HIPPEL-LINDAU PROTEIN"/>
    <property type="match status" value="1"/>
</dbReference>
<protein>
    <submittedName>
        <fullName evidence="2">Bifunctional nuclease family protein</fullName>
    </submittedName>
</protein>
<dbReference type="InterPro" id="IPR003729">
    <property type="entry name" value="Bi_nuclease_dom"/>
</dbReference>
<dbReference type="Gene3D" id="3.10.690.10">
    <property type="entry name" value="Bifunctional nuclease domain"/>
    <property type="match status" value="1"/>
</dbReference>
<dbReference type="RefSeq" id="WP_337337449.1">
    <property type="nucleotide sequence ID" value="NZ_JBBDGL010000001.1"/>
</dbReference>
<evidence type="ECO:0000259" key="1">
    <source>
        <dbReference type="PROSITE" id="PS51658"/>
    </source>
</evidence>
<evidence type="ECO:0000313" key="3">
    <source>
        <dbReference type="Proteomes" id="UP001368654"/>
    </source>
</evidence>
<keyword evidence="3" id="KW-1185">Reference proteome</keyword>
<reference evidence="2 3" key="1">
    <citation type="submission" date="2024-02" db="EMBL/GenBank/DDBJ databases">
        <authorList>
            <person name="Saticioglu I.B."/>
        </authorList>
    </citation>
    <scope>NUCLEOTIDE SEQUENCE [LARGE SCALE GENOMIC DNA]</scope>
    <source>
        <strain evidence="2 3">Mu-86</strain>
    </source>
</reference>
<comment type="caution">
    <text evidence="2">The sequence shown here is derived from an EMBL/GenBank/DDBJ whole genome shotgun (WGS) entry which is preliminary data.</text>
</comment>
<dbReference type="SUPFAM" id="SSF103256">
    <property type="entry name" value="Hypothetical protein TM0160"/>
    <property type="match status" value="1"/>
</dbReference>
<dbReference type="Proteomes" id="UP001368654">
    <property type="component" value="Unassembled WGS sequence"/>
</dbReference>
<dbReference type="PROSITE" id="PS51658">
    <property type="entry name" value="BFN"/>
    <property type="match status" value="1"/>
</dbReference>
<evidence type="ECO:0000313" key="2">
    <source>
        <dbReference type="EMBL" id="MEJ1155036.1"/>
    </source>
</evidence>
<organism evidence="2 3">
    <name type="scientific">Microbacterium marmarense</name>
    <dbReference type="NCBI Taxonomy" id="3122051"/>
    <lineage>
        <taxon>Bacteria</taxon>
        <taxon>Bacillati</taxon>
        <taxon>Actinomycetota</taxon>
        <taxon>Actinomycetes</taxon>
        <taxon>Micrococcales</taxon>
        <taxon>Microbacteriaceae</taxon>
        <taxon>Microbacterium</taxon>
    </lineage>
</organism>
<dbReference type="Pfam" id="PF02577">
    <property type="entry name" value="BFN_dom"/>
    <property type="match status" value="1"/>
</dbReference>
<dbReference type="InterPro" id="IPR036104">
    <property type="entry name" value="BFN_sf"/>
</dbReference>